<evidence type="ECO:0000259" key="5">
    <source>
        <dbReference type="PROSITE" id="PS51462"/>
    </source>
</evidence>
<dbReference type="InterPro" id="IPR000086">
    <property type="entry name" value="NUDIX_hydrolase_dom"/>
</dbReference>
<protein>
    <recommendedName>
        <fullName evidence="5">Nudix hydrolase domain-containing protein</fullName>
    </recommendedName>
</protein>
<evidence type="ECO:0000313" key="6">
    <source>
        <dbReference type="EMBL" id="GAA1785388.1"/>
    </source>
</evidence>
<sequence>MRRRRIGAYGVCLDPEGRVLLVRLSTRSTEPGRWILPGGGIEHGENPAAAVVREVEEETGLRVRVRRPRDVRHDLVVDRRGALVHHDRLIFDVDVVAGDLRDELAGSTDAAAWFEPEELATLPLLPFVAAALGVAPDEVWSAAARDAAQAVAARIDAAHAATAPARAATGVAGPDGVPGRFQRFAAYGLVTDPAGRVLLSRIATGYPGGGRWHLPGGGTDHGEDAATGLLREMYEETGQHGRVTALLAVSHRYNGPALGPEGVPIDWHGVRVVFRVVVDEPTAAAVTEAPGGSTAEAGWFSVSDALRLPLTEIAEESIAGHLRGSASGHSAGNADHGEGQ</sequence>
<proteinExistence type="inferred from homology"/>
<dbReference type="CDD" id="cd02883">
    <property type="entry name" value="NUDIX_Hydrolase"/>
    <property type="match status" value="2"/>
</dbReference>
<gene>
    <name evidence="6" type="ORF">GCM10009682_04280</name>
</gene>
<evidence type="ECO:0000256" key="4">
    <source>
        <dbReference type="RuleBase" id="RU003476"/>
    </source>
</evidence>
<evidence type="ECO:0000256" key="2">
    <source>
        <dbReference type="ARBA" id="ARBA00005582"/>
    </source>
</evidence>
<accession>A0ABN2LEK2</accession>
<dbReference type="SUPFAM" id="SSF55811">
    <property type="entry name" value="Nudix"/>
    <property type="match status" value="2"/>
</dbReference>
<evidence type="ECO:0000256" key="1">
    <source>
        <dbReference type="ARBA" id="ARBA00001946"/>
    </source>
</evidence>
<feature type="domain" description="Nudix hydrolase" evidence="5">
    <location>
        <begin position="3"/>
        <end position="136"/>
    </location>
</feature>
<dbReference type="PANTHER" id="PTHR43046">
    <property type="entry name" value="GDP-MANNOSE MANNOSYL HYDROLASE"/>
    <property type="match status" value="1"/>
</dbReference>
<dbReference type="Pfam" id="PF00293">
    <property type="entry name" value="NUDIX"/>
    <property type="match status" value="2"/>
</dbReference>
<evidence type="ECO:0000256" key="3">
    <source>
        <dbReference type="ARBA" id="ARBA00022801"/>
    </source>
</evidence>
<evidence type="ECO:0000313" key="7">
    <source>
        <dbReference type="Proteomes" id="UP001500218"/>
    </source>
</evidence>
<comment type="similarity">
    <text evidence="2 4">Belongs to the Nudix hydrolase family.</text>
</comment>
<dbReference type="PROSITE" id="PS00893">
    <property type="entry name" value="NUDIX_BOX"/>
    <property type="match status" value="2"/>
</dbReference>
<dbReference type="PRINTS" id="PR00502">
    <property type="entry name" value="NUDIXFAMILY"/>
</dbReference>
<name>A0ABN2LEK2_9ACTN</name>
<keyword evidence="3 4" id="KW-0378">Hydrolase</keyword>
<dbReference type="Proteomes" id="UP001500218">
    <property type="component" value="Unassembled WGS sequence"/>
</dbReference>
<feature type="domain" description="Nudix hydrolase" evidence="5">
    <location>
        <begin position="181"/>
        <end position="322"/>
    </location>
</feature>
<dbReference type="PROSITE" id="PS51462">
    <property type="entry name" value="NUDIX"/>
    <property type="match status" value="2"/>
</dbReference>
<dbReference type="EMBL" id="BAAALT010000008">
    <property type="protein sequence ID" value="GAA1785388.1"/>
    <property type="molecule type" value="Genomic_DNA"/>
</dbReference>
<comment type="caution">
    <text evidence="6">The sequence shown here is derived from an EMBL/GenBank/DDBJ whole genome shotgun (WGS) entry which is preliminary data.</text>
</comment>
<dbReference type="InterPro" id="IPR015797">
    <property type="entry name" value="NUDIX_hydrolase-like_dom_sf"/>
</dbReference>
<reference evidence="6 7" key="1">
    <citation type="journal article" date="2019" name="Int. J. Syst. Evol. Microbiol.">
        <title>The Global Catalogue of Microorganisms (GCM) 10K type strain sequencing project: providing services to taxonomists for standard genome sequencing and annotation.</title>
        <authorList>
            <consortium name="The Broad Institute Genomics Platform"/>
            <consortium name="The Broad Institute Genome Sequencing Center for Infectious Disease"/>
            <person name="Wu L."/>
            <person name="Ma J."/>
        </authorList>
    </citation>
    <scope>NUCLEOTIDE SEQUENCE [LARGE SCALE GENOMIC DNA]</scope>
    <source>
        <strain evidence="6 7">JCM 13250</strain>
    </source>
</reference>
<dbReference type="PANTHER" id="PTHR43046:SF16">
    <property type="entry name" value="ADP-RIBOSE PYROPHOSPHATASE YJHB-RELATED"/>
    <property type="match status" value="1"/>
</dbReference>
<keyword evidence="7" id="KW-1185">Reference proteome</keyword>
<dbReference type="InterPro" id="IPR020476">
    <property type="entry name" value="Nudix_hydrolase"/>
</dbReference>
<dbReference type="RefSeq" id="WP_344125601.1">
    <property type="nucleotide sequence ID" value="NZ_BAAALT010000008.1"/>
</dbReference>
<comment type="cofactor">
    <cofactor evidence="1">
        <name>Mg(2+)</name>
        <dbReference type="ChEBI" id="CHEBI:18420"/>
    </cofactor>
</comment>
<dbReference type="InterPro" id="IPR020084">
    <property type="entry name" value="NUDIX_hydrolase_CS"/>
</dbReference>
<dbReference type="Gene3D" id="3.90.79.10">
    <property type="entry name" value="Nucleoside Triphosphate Pyrophosphohydrolase"/>
    <property type="match status" value="2"/>
</dbReference>
<organism evidence="6 7">
    <name type="scientific">Luedemannella flava</name>
    <dbReference type="NCBI Taxonomy" id="349316"/>
    <lineage>
        <taxon>Bacteria</taxon>
        <taxon>Bacillati</taxon>
        <taxon>Actinomycetota</taxon>
        <taxon>Actinomycetes</taxon>
        <taxon>Micromonosporales</taxon>
        <taxon>Micromonosporaceae</taxon>
        <taxon>Luedemannella</taxon>
    </lineage>
</organism>